<keyword evidence="4" id="KW-1185">Reference proteome</keyword>
<proteinExistence type="predicted"/>
<dbReference type="GO" id="GO:0044208">
    <property type="term" value="P:'de novo' AMP biosynthetic process"/>
    <property type="evidence" value="ECO:0007669"/>
    <property type="project" value="TreeGrafter"/>
</dbReference>
<dbReference type="PRINTS" id="PR00145">
    <property type="entry name" value="ARGSUCLYASE"/>
</dbReference>
<dbReference type="GO" id="GO:0005829">
    <property type="term" value="C:cytosol"/>
    <property type="evidence" value="ECO:0007669"/>
    <property type="project" value="TreeGrafter"/>
</dbReference>
<dbReference type="PANTHER" id="PTHR43172:SF1">
    <property type="entry name" value="ADENYLOSUCCINATE LYASE"/>
    <property type="match status" value="1"/>
</dbReference>
<evidence type="ECO:0000259" key="2">
    <source>
        <dbReference type="Pfam" id="PF00206"/>
    </source>
</evidence>
<dbReference type="InterPro" id="IPR008948">
    <property type="entry name" value="L-Aspartase-like"/>
</dbReference>
<dbReference type="GO" id="GO:0004018">
    <property type="term" value="F:N6-(1,2-dicarboxyethyl)AMP AMP-lyase (fumarate-forming) activity"/>
    <property type="evidence" value="ECO:0007669"/>
    <property type="project" value="TreeGrafter"/>
</dbReference>
<dbReference type="PANTHER" id="PTHR43172">
    <property type="entry name" value="ADENYLOSUCCINATE LYASE"/>
    <property type="match status" value="1"/>
</dbReference>
<dbReference type="SUPFAM" id="SSF48557">
    <property type="entry name" value="L-aspartase-like"/>
    <property type="match status" value="1"/>
</dbReference>
<dbReference type="PRINTS" id="PR00149">
    <property type="entry name" value="FUMRATELYASE"/>
</dbReference>
<dbReference type="InterPro" id="IPR024083">
    <property type="entry name" value="Fumarase/histidase_N"/>
</dbReference>
<feature type="domain" description="Fumarate lyase N-terminal" evidence="2">
    <location>
        <begin position="15"/>
        <end position="275"/>
    </location>
</feature>
<sequence length="443" mass="47895">MNDITPETLFSPRMLWQSWLDVEIALAEVQAELGMIPAWAAEGIAAVADVDTLGLAALEHEAARTRAPIHALTRVVADRAGPAGAWFHWGATTQNVMQAGRLLLMRRAHREICAHVAGAVARLSDLADSHAETPMIGRTNRRHALPISFGFKVAGWIEELDRAVDRLLGMERRVFVLPFGGAVGAMHAFEGRGEEINRLMAARLGMRELLVPGRAVNDIFADYVVQLALWATTLERIAGELYVLMGEEIEEVAETLDAGVVGSSTMPHKVNPKLVVHVIAMAADLRAAAAPAMEGALSVNEGDAAANHLVARTLDRACPLAWTLSRRFEHLCANIAPSPERMAANLVASKAHAASERLMMKIAPELGHLAAHDTLHDIVAEPDISRETIAQRVVALPQLKGRLTLDEARDALDPVTYLGESARIARQGAELGRALADRLRGSE</sequence>
<evidence type="ECO:0000256" key="1">
    <source>
        <dbReference type="ARBA" id="ARBA00023239"/>
    </source>
</evidence>
<dbReference type="PROSITE" id="PS00163">
    <property type="entry name" value="FUMARATE_LYASES"/>
    <property type="match status" value="1"/>
</dbReference>
<dbReference type="EMBL" id="JABFBC010000001">
    <property type="protein sequence ID" value="NNU79046.1"/>
    <property type="molecule type" value="Genomic_DNA"/>
</dbReference>
<dbReference type="GO" id="GO:0070626">
    <property type="term" value="F:(S)-2-(5-amino-1-(5-phospho-D-ribosyl)imidazole-4-carboxamido) succinate lyase (fumarate-forming) activity"/>
    <property type="evidence" value="ECO:0007669"/>
    <property type="project" value="TreeGrafter"/>
</dbReference>
<dbReference type="Pfam" id="PF00206">
    <property type="entry name" value="Lyase_1"/>
    <property type="match status" value="1"/>
</dbReference>
<reference evidence="3 4" key="1">
    <citation type="submission" date="2020-05" db="EMBL/GenBank/DDBJ databases">
        <title>Gimesia benthica sp. nov., a novel planctomycete isolated from a deep-sea water sample of the Northwest Indian Ocean.</title>
        <authorList>
            <person name="Wang J."/>
            <person name="Ruan C."/>
            <person name="Song L."/>
            <person name="Zhu Y."/>
            <person name="Li A."/>
            <person name="Zheng X."/>
            <person name="Wang L."/>
            <person name="Lu Z."/>
            <person name="Huang Y."/>
            <person name="Du W."/>
            <person name="Zhou Y."/>
            <person name="Huang L."/>
            <person name="Dai X."/>
        </authorList>
    </citation>
    <scope>NUCLEOTIDE SEQUENCE [LARGE SCALE GENOMIC DNA]</scope>
    <source>
        <strain evidence="3 4">YYQ-30</strain>
    </source>
</reference>
<evidence type="ECO:0000313" key="3">
    <source>
        <dbReference type="EMBL" id="NNU79046.1"/>
    </source>
</evidence>
<dbReference type="Gene3D" id="1.10.40.30">
    <property type="entry name" value="Fumarase/aspartase (C-terminal domain)"/>
    <property type="match status" value="1"/>
</dbReference>
<protein>
    <submittedName>
        <fullName evidence="3">Adenylosuccinate lyase family protein</fullName>
    </submittedName>
</protein>
<keyword evidence="1 3" id="KW-0456">Lyase</keyword>
<gene>
    <name evidence="3" type="ORF">HMH01_01220</name>
</gene>
<dbReference type="RefSeq" id="WP_171321699.1">
    <property type="nucleotide sequence ID" value="NZ_JABFBC010000001.1"/>
</dbReference>
<dbReference type="Gene3D" id="1.20.200.10">
    <property type="entry name" value="Fumarase/aspartase (Central domain)"/>
    <property type="match status" value="1"/>
</dbReference>
<accession>A0A849KYA2</accession>
<evidence type="ECO:0000313" key="4">
    <source>
        <dbReference type="Proteomes" id="UP000572377"/>
    </source>
</evidence>
<dbReference type="Gene3D" id="1.10.275.10">
    <property type="entry name" value="Fumarase/aspartase (N-terminal domain)"/>
    <property type="match status" value="1"/>
</dbReference>
<dbReference type="InterPro" id="IPR022761">
    <property type="entry name" value="Fumarate_lyase_N"/>
</dbReference>
<comment type="caution">
    <text evidence="3">The sequence shown here is derived from an EMBL/GenBank/DDBJ whole genome shotgun (WGS) entry which is preliminary data.</text>
</comment>
<dbReference type="Proteomes" id="UP000572377">
    <property type="component" value="Unassembled WGS sequence"/>
</dbReference>
<dbReference type="InterPro" id="IPR000362">
    <property type="entry name" value="Fumarate_lyase_fam"/>
</dbReference>
<dbReference type="AlphaFoldDB" id="A0A849KYA2"/>
<organism evidence="3 4">
    <name type="scientific">Halovulum dunhuangense</name>
    <dbReference type="NCBI Taxonomy" id="1505036"/>
    <lineage>
        <taxon>Bacteria</taxon>
        <taxon>Pseudomonadati</taxon>
        <taxon>Pseudomonadota</taxon>
        <taxon>Alphaproteobacteria</taxon>
        <taxon>Rhodobacterales</taxon>
        <taxon>Paracoccaceae</taxon>
        <taxon>Halovulum</taxon>
    </lineage>
</organism>
<dbReference type="InterPro" id="IPR020557">
    <property type="entry name" value="Fumarate_lyase_CS"/>
</dbReference>
<name>A0A849KYA2_9RHOB</name>